<dbReference type="EMBL" id="SRLO01001002">
    <property type="protein sequence ID" value="TNN42934.1"/>
    <property type="molecule type" value="Genomic_DNA"/>
</dbReference>
<organism evidence="1 2">
    <name type="scientific">Liparis tanakae</name>
    <name type="common">Tanaka's snailfish</name>
    <dbReference type="NCBI Taxonomy" id="230148"/>
    <lineage>
        <taxon>Eukaryota</taxon>
        <taxon>Metazoa</taxon>
        <taxon>Chordata</taxon>
        <taxon>Craniata</taxon>
        <taxon>Vertebrata</taxon>
        <taxon>Euteleostomi</taxon>
        <taxon>Actinopterygii</taxon>
        <taxon>Neopterygii</taxon>
        <taxon>Teleostei</taxon>
        <taxon>Neoteleostei</taxon>
        <taxon>Acanthomorphata</taxon>
        <taxon>Eupercaria</taxon>
        <taxon>Perciformes</taxon>
        <taxon>Cottioidei</taxon>
        <taxon>Cottales</taxon>
        <taxon>Liparidae</taxon>
        <taxon>Liparis</taxon>
    </lineage>
</organism>
<reference evidence="1 2" key="1">
    <citation type="submission" date="2019-03" db="EMBL/GenBank/DDBJ databases">
        <title>First draft genome of Liparis tanakae, snailfish: a comprehensive survey of snailfish specific genes.</title>
        <authorList>
            <person name="Kim W."/>
            <person name="Song I."/>
            <person name="Jeong J.-H."/>
            <person name="Kim D."/>
            <person name="Kim S."/>
            <person name="Ryu S."/>
            <person name="Song J.Y."/>
            <person name="Lee S.K."/>
        </authorList>
    </citation>
    <scope>NUCLEOTIDE SEQUENCE [LARGE SCALE GENOMIC DNA]</scope>
    <source>
        <tissue evidence="1">Muscle</tissue>
    </source>
</reference>
<gene>
    <name evidence="1" type="ORF">EYF80_046882</name>
</gene>
<dbReference type="Proteomes" id="UP000314294">
    <property type="component" value="Unassembled WGS sequence"/>
</dbReference>
<accession>A0A4Z2FQE4</accession>
<evidence type="ECO:0000313" key="2">
    <source>
        <dbReference type="Proteomes" id="UP000314294"/>
    </source>
</evidence>
<evidence type="ECO:0000313" key="1">
    <source>
        <dbReference type="EMBL" id="TNN42934.1"/>
    </source>
</evidence>
<keyword evidence="2" id="KW-1185">Reference proteome</keyword>
<proteinExistence type="predicted"/>
<sequence>MSIFHAGLQLEQSGAVQNLTKLLANHYNFPQSQKILKSLHHQHSDVNDDHNELISLQTGPESLHLLFYVEGLWVLLVLVLRGDICFNPNQLLDICRKHIMNGDFRLISTFITGDAQEF</sequence>
<name>A0A4Z2FQE4_9TELE</name>
<comment type="caution">
    <text evidence="1">The sequence shown here is derived from an EMBL/GenBank/DDBJ whole genome shotgun (WGS) entry which is preliminary data.</text>
</comment>
<dbReference type="AlphaFoldDB" id="A0A4Z2FQE4"/>
<protein>
    <submittedName>
        <fullName evidence="1">Uncharacterized protein</fullName>
    </submittedName>
</protein>